<dbReference type="GO" id="GO:0005886">
    <property type="term" value="C:plasma membrane"/>
    <property type="evidence" value="ECO:0007669"/>
    <property type="project" value="UniProtKB-SubCell"/>
</dbReference>
<sequence>MPRCDTSILGSCEVSTRRSHNFPSILISTSLMAATAVVIYMYETTKLYDIAGYILLPVLVLMMYLASVIFWISLCVLVKTQPRSYRTTSPKEKSVINLVLIFLWILGLGAIFYSILNTIVYVQCSFEDLSTRKTHITNSAYRAIQAVFTIVQTIVLSSISKLNLRRTKLIQCFFVVILLTNTSAWIYNISIIQKPISLNSTHVFRCYWNTQTATKLISPIHPIMFAIEQEYNFLSVCVIVSLFFGNNWDTVKFDFTERQHRPSWKPSGRFVTYSIVSFIFQIPSVVIFVLRKTYNNQTLSNAWEQTTMFRNSTLLLIIWYGFHILRRMDRGSYRKNVEFDSFLDNDVVYIICASGTIMYAALGVAEHNHRGSFDEKAMKYSLFMIETFYQTIFLLYLKRFERKCYTKLYFVIIFLLFSNMITWIFFQFWIYDISYSNTNEVLGPLYPAARQTLYIFICFYRFQSFIYLFKFYKQEENIYQFFPTKSHCEKHKEKP</sequence>
<dbReference type="Proteomes" id="UP000005408">
    <property type="component" value="Unassembled WGS sequence"/>
</dbReference>
<accession>A0A8W8KDP3</accession>
<evidence type="ECO:0000256" key="6">
    <source>
        <dbReference type="ARBA" id="ARBA00022781"/>
    </source>
</evidence>
<feature type="transmembrane region" description="Helical" evidence="11">
    <location>
        <begin position="347"/>
        <end position="365"/>
    </location>
</feature>
<dbReference type="AlphaFoldDB" id="A0A8W8KDP3"/>
<name>A0A8W8KDP3_MAGGI</name>
<evidence type="ECO:0000256" key="9">
    <source>
        <dbReference type="ARBA" id="ARBA00023136"/>
    </source>
</evidence>
<feature type="transmembrane region" description="Helical" evidence="11">
    <location>
        <begin position="231"/>
        <end position="249"/>
    </location>
</feature>
<feature type="transmembrane region" description="Helical" evidence="11">
    <location>
        <begin position="409"/>
        <end position="431"/>
    </location>
</feature>
<evidence type="ECO:0000256" key="11">
    <source>
        <dbReference type="SAM" id="Phobius"/>
    </source>
</evidence>
<dbReference type="EnsemblMetazoa" id="G23060.1">
    <property type="protein sequence ID" value="G23060.1:cds"/>
    <property type="gene ID" value="G23060"/>
</dbReference>
<evidence type="ECO:0000256" key="8">
    <source>
        <dbReference type="ARBA" id="ARBA00023065"/>
    </source>
</evidence>
<keyword evidence="13" id="KW-1185">Reference proteome</keyword>
<evidence type="ECO:0000313" key="12">
    <source>
        <dbReference type="EnsemblMetazoa" id="G23060.1:cds"/>
    </source>
</evidence>
<evidence type="ECO:0000256" key="4">
    <source>
        <dbReference type="ARBA" id="ARBA00022475"/>
    </source>
</evidence>
<evidence type="ECO:0000256" key="1">
    <source>
        <dbReference type="ARBA" id="ARBA00004651"/>
    </source>
</evidence>
<keyword evidence="7 11" id="KW-1133">Transmembrane helix</keyword>
<comment type="similarity">
    <text evidence="2">Belongs to the otopetrin family.</text>
</comment>
<proteinExistence type="inferred from homology"/>
<feature type="transmembrane region" description="Helical" evidence="11">
    <location>
        <begin position="377"/>
        <end position="397"/>
    </location>
</feature>
<organism evidence="12 13">
    <name type="scientific">Magallana gigas</name>
    <name type="common">Pacific oyster</name>
    <name type="synonym">Crassostrea gigas</name>
    <dbReference type="NCBI Taxonomy" id="29159"/>
    <lineage>
        <taxon>Eukaryota</taxon>
        <taxon>Metazoa</taxon>
        <taxon>Spiralia</taxon>
        <taxon>Lophotrochozoa</taxon>
        <taxon>Mollusca</taxon>
        <taxon>Bivalvia</taxon>
        <taxon>Autobranchia</taxon>
        <taxon>Pteriomorphia</taxon>
        <taxon>Ostreida</taxon>
        <taxon>Ostreoidea</taxon>
        <taxon>Ostreidae</taxon>
        <taxon>Magallana</taxon>
    </lineage>
</organism>
<feature type="transmembrane region" description="Helical" evidence="11">
    <location>
        <begin position="172"/>
        <end position="192"/>
    </location>
</feature>
<reference evidence="12" key="1">
    <citation type="submission" date="2022-08" db="UniProtKB">
        <authorList>
            <consortium name="EnsemblMetazoa"/>
        </authorList>
    </citation>
    <scope>IDENTIFICATION</scope>
    <source>
        <strain evidence="12">05x7-T-G4-1.051#20</strain>
    </source>
</reference>
<keyword evidence="8" id="KW-0406">Ion transport</keyword>
<dbReference type="InterPro" id="IPR004878">
    <property type="entry name" value="Otopetrin"/>
</dbReference>
<feature type="transmembrane region" description="Helical" evidence="11">
    <location>
        <begin position="98"/>
        <end position="120"/>
    </location>
</feature>
<evidence type="ECO:0000256" key="7">
    <source>
        <dbReference type="ARBA" id="ARBA00022989"/>
    </source>
</evidence>
<evidence type="ECO:0000256" key="3">
    <source>
        <dbReference type="ARBA" id="ARBA00022448"/>
    </source>
</evidence>
<evidence type="ECO:0000256" key="10">
    <source>
        <dbReference type="ARBA" id="ARBA00023303"/>
    </source>
</evidence>
<feature type="transmembrane region" description="Helical" evidence="11">
    <location>
        <begin position="270"/>
        <end position="289"/>
    </location>
</feature>
<feature type="transmembrane region" description="Helical" evidence="11">
    <location>
        <begin position="21"/>
        <end position="42"/>
    </location>
</feature>
<keyword evidence="10" id="KW-0407">Ion channel</keyword>
<protein>
    <submittedName>
        <fullName evidence="12">Uncharacterized protein</fullName>
    </submittedName>
</protein>
<comment type="subcellular location">
    <subcellularLocation>
        <location evidence="1">Cell membrane</location>
        <topology evidence="1">Multi-pass membrane protein</topology>
    </subcellularLocation>
</comment>
<evidence type="ECO:0000256" key="2">
    <source>
        <dbReference type="ARBA" id="ARBA00006513"/>
    </source>
</evidence>
<evidence type="ECO:0000256" key="5">
    <source>
        <dbReference type="ARBA" id="ARBA00022692"/>
    </source>
</evidence>
<feature type="transmembrane region" description="Helical" evidence="11">
    <location>
        <begin position="451"/>
        <end position="469"/>
    </location>
</feature>
<keyword evidence="9 11" id="KW-0472">Membrane</keyword>
<keyword evidence="4" id="KW-1003">Cell membrane</keyword>
<keyword evidence="5 11" id="KW-0812">Transmembrane</keyword>
<evidence type="ECO:0000313" key="13">
    <source>
        <dbReference type="Proteomes" id="UP000005408"/>
    </source>
</evidence>
<feature type="transmembrane region" description="Helical" evidence="11">
    <location>
        <begin position="140"/>
        <end position="160"/>
    </location>
</feature>
<dbReference type="GO" id="GO:0015252">
    <property type="term" value="F:proton channel activity"/>
    <property type="evidence" value="ECO:0007669"/>
    <property type="project" value="InterPro"/>
</dbReference>
<keyword evidence="3" id="KW-0813">Transport</keyword>
<dbReference type="PANTHER" id="PTHR21522">
    <property type="entry name" value="PROTON CHANNEL OTOP"/>
    <property type="match status" value="1"/>
</dbReference>
<dbReference type="PANTHER" id="PTHR21522:SF32">
    <property type="entry name" value="OTOPETRIN-2"/>
    <property type="match status" value="1"/>
</dbReference>
<feature type="transmembrane region" description="Helical" evidence="11">
    <location>
        <begin position="54"/>
        <end position="78"/>
    </location>
</feature>
<keyword evidence="6" id="KW-0375">Hydrogen ion transport</keyword>
<feature type="transmembrane region" description="Helical" evidence="11">
    <location>
        <begin position="309"/>
        <end position="326"/>
    </location>
</feature>